<dbReference type="Proteomes" id="UP000076858">
    <property type="component" value="Unassembled WGS sequence"/>
</dbReference>
<reference evidence="1 2" key="1">
    <citation type="submission" date="2016-03" db="EMBL/GenBank/DDBJ databases">
        <title>EvidentialGene: Evidence-directed Construction of Genes on Genomes.</title>
        <authorList>
            <person name="Gilbert D.G."/>
            <person name="Choi J.-H."/>
            <person name="Mockaitis K."/>
            <person name="Colbourne J."/>
            <person name="Pfrender M."/>
        </authorList>
    </citation>
    <scope>NUCLEOTIDE SEQUENCE [LARGE SCALE GENOMIC DNA]</scope>
    <source>
        <strain evidence="1 2">Xinb3</strain>
        <tissue evidence="1">Complete organism</tissue>
    </source>
</reference>
<sequence length="90" mass="10981">MRRAGKHELKKGGIEVEDPRVFHFRPLWHRRNLGRRKEKGKKTPLVLFILFFCTEKQHPRTETRNACHTDRICRVSLFFERKIRKKKKLN</sequence>
<keyword evidence="2" id="KW-1185">Reference proteome</keyword>
<evidence type="ECO:0000313" key="2">
    <source>
        <dbReference type="Proteomes" id="UP000076858"/>
    </source>
</evidence>
<organism evidence="1 2">
    <name type="scientific">Daphnia magna</name>
    <dbReference type="NCBI Taxonomy" id="35525"/>
    <lineage>
        <taxon>Eukaryota</taxon>
        <taxon>Metazoa</taxon>
        <taxon>Ecdysozoa</taxon>
        <taxon>Arthropoda</taxon>
        <taxon>Crustacea</taxon>
        <taxon>Branchiopoda</taxon>
        <taxon>Diplostraca</taxon>
        <taxon>Cladocera</taxon>
        <taxon>Anomopoda</taxon>
        <taxon>Daphniidae</taxon>
        <taxon>Daphnia</taxon>
    </lineage>
</organism>
<comment type="caution">
    <text evidence="1">The sequence shown here is derived from an EMBL/GenBank/DDBJ whole genome shotgun (WGS) entry which is preliminary data.</text>
</comment>
<dbReference type="AlphaFoldDB" id="A0A162SRW9"/>
<proteinExistence type="predicted"/>
<accession>A0A162SRW9</accession>
<evidence type="ECO:0000313" key="1">
    <source>
        <dbReference type="EMBL" id="KZS21575.1"/>
    </source>
</evidence>
<protein>
    <submittedName>
        <fullName evidence="1">Uncharacterized protein</fullName>
    </submittedName>
</protein>
<dbReference type="EMBL" id="LRGB01000024">
    <property type="protein sequence ID" value="KZS21575.1"/>
    <property type="molecule type" value="Genomic_DNA"/>
</dbReference>
<name>A0A162SRW9_9CRUS</name>
<gene>
    <name evidence="1" type="ORF">APZ42_011536</name>
</gene>